<name>A0A1J9S192_9PEZI</name>
<dbReference type="RefSeq" id="XP_020134326.1">
    <property type="nucleotide sequence ID" value="XM_020275677.1"/>
</dbReference>
<dbReference type="EMBL" id="MNUE01000004">
    <property type="protein sequence ID" value="OJD38715.1"/>
    <property type="molecule type" value="Genomic_DNA"/>
</dbReference>
<reference evidence="2 3" key="1">
    <citation type="submission" date="2016-10" db="EMBL/GenBank/DDBJ databases">
        <title>Proteomics and genomics reveal pathogen-plant mechanisms compatible with a hemibiotrophic lifestyle of Diplodia corticola.</title>
        <authorList>
            <person name="Fernandes I."/>
            <person name="De Jonge R."/>
            <person name="Van De Peer Y."/>
            <person name="Devreese B."/>
            <person name="Alves A."/>
            <person name="Esteves A.C."/>
        </authorList>
    </citation>
    <scope>NUCLEOTIDE SEQUENCE [LARGE SCALE GENOMIC DNA]</scope>
    <source>
        <strain evidence="2 3">CBS 112549</strain>
    </source>
</reference>
<keyword evidence="1" id="KW-0472">Membrane</keyword>
<accession>A0A1J9S192</accession>
<evidence type="ECO:0000256" key="1">
    <source>
        <dbReference type="SAM" id="Phobius"/>
    </source>
</evidence>
<keyword evidence="3" id="KW-1185">Reference proteome</keyword>
<protein>
    <submittedName>
        <fullName evidence="2">Uncharacterized protein</fullName>
    </submittedName>
</protein>
<dbReference type="OrthoDB" id="4734538at2759"/>
<comment type="caution">
    <text evidence="2">The sequence shown here is derived from an EMBL/GenBank/DDBJ whole genome shotgun (WGS) entry which is preliminary data.</text>
</comment>
<sequence length="602" mass="66117">MSCQMEMQRLTLPETNSSHQPESPSTSKLHQITLLPKFLFKNPSIILAFVGGLLCNLGCFVFTLWLSGKKFSCPAWAIRCEVDPKVKWIALHYGLVQGIVSAISGIGLAAMGYAALQLGQTTLWPILHKQWLTLAELDTHVLASSGSIPSLVRALASVRSAEAFTTILLVAIVVASQQANAVVIGLVFTKADVTTVFYSSQPVGSGIGFTFSQRNPPGPIPVPVTAASTLYTSWSNGYSEEPLHEFRDYLFDRKAFASLTNFSITTVKAQKNISCNGFHLNIKDDPKKHIKYLHVQTHRNDSEWIKILTEQRTTLWVDKIEYMDETRTISTLVFAAIDGNIENGVNTTAPEWMRNAGEKSINTISAVACAVDITLVDNQHVGVDWKDSQPANVSSFATIAGPTSSKHHSRHGEVAAWLGVAITSFGVNVRGAQPMFEMSDGNDTSLPTAWNTVVTHVRGSGNKWTISQIKNFIEVGSGALGMSLGRFPNDKGHVEVQTRQLTSRMDPARPYFLLYLAAPVLAVILALAGFSVWVHFHEEIPSMNTVNVMEIIVRSKVLDLKKPLNDAQNETEIREVKVNYRRVSDDGAEFGLCAAKEGFDER</sequence>
<organism evidence="2 3">
    <name type="scientific">Diplodia corticola</name>
    <dbReference type="NCBI Taxonomy" id="236234"/>
    <lineage>
        <taxon>Eukaryota</taxon>
        <taxon>Fungi</taxon>
        <taxon>Dikarya</taxon>
        <taxon>Ascomycota</taxon>
        <taxon>Pezizomycotina</taxon>
        <taxon>Dothideomycetes</taxon>
        <taxon>Dothideomycetes incertae sedis</taxon>
        <taxon>Botryosphaeriales</taxon>
        <taxon>Botryosphaeriaceae</taxon>
        <taxon>Diplodia</taxon>
    </lineage>
</organism>
<proteinExistence type="predicted"/>
<feature type="transmembrane region" description="Helical" evidence="1">
    <location>
        <begin position="88"/>
        <end position="116"/>
    </location>
</feature>
<dbReference type="GeneID" id="31015938"/>
<dbReference type="AlphaFoldDB" id="A0A1J9S192"/>
<keyword evidence="1" id="KW-1133">Transmembrane helix</keyword>
<evidence type="ECO:0000313" key="3">
    <source>
        <dbReference type="Proteomes" id="UP000183809"/>
    </source>
</evidence>
<keyword evidence="1" id="KW-0812">Transmembrane</keyword>
<dbReference type="Proteomes" id="UP000183809">
    <property type="component" value="Unassembled WGS sequence"/>
</dbReference>
<feature type="transmembrane region" description="Helical" evidence="1">
    <location>
        <begin position="512"/>
        <end position="536"/>
    </location>
</feature>
<evidence type="ECO:0000313" key="2">
    <source>
        <dbReference type="EMBL" id="OJD38715.1"/>
    </source>
</evidence>
<feature type="transmembrane region" description="Helical" evidence="1">
    <location>
        <begin position="45"/>
        <end position="67"/>
    </location>
</feature>
<feature type="transmembrane region" description="Helical" evidence="1">
    <location>
        <begin position="163"/>
        <end position="188"/>
    </location>
</feature>
<gene>
    <name evidence="2" type="ORF">BKCO1_4000245</name>
</gene>